<comment type="caution">
    <text evidence="1">The sequence shown here is derived from an EMBL/GenBank/DDBJ whole genome shotgun (WGS) entry which is preliminary data.</text>
</comment>
<name>A0A1T4QCC1_9GAMM</name>
<proteinExistence type="predicted"/>
<dbReference type="Proteomes" id="UP000191418">
    <property type="component" value="Unassembled WGS sequence"/>
</dbReference>
<keyword evidence="2" id="KW-1185">Reference proteome</keyword>
<accession>A0A1T4QCC1</accession>
<evidence type="ECO:0000313" key="2">
    <source>
        <dbReference type="Proteomes" id="UP000191418"/>
    </source>
</evidence>
<dbReference type="AlphaFoldDB" id="A0A1T4QCC1"/>
<dbReference type="OrthoDB" id="6121435at2"/>
<organism evidence="1 2">
    <name type="scientific">Oceanospirillum multiglobuliferum</name>
    <dbReference type="NCBI Taxonomy" id="64969"/>
    <lineage>
        <taxon>Bacteria</taxon>
        <taxon>Pseudomonadati</taxon>
        <taxon>Pseudomonadota</taxon>
        <taxon>Gammaproteobacteria</taxon>
        <taxon>Oceanospirillales</taxon>
        <taxon>Oceanospirillaceae</taxon>
        <taxon>Oceanospirillum</taxon>
    </lineage>
</organism>
<dbReference type="STRING" id="64969.SAMN02745127_01841"/>
<dbReference type="RefSeq" id="WP_078745440.1">
    <property type="nucleotide sequence ID" value="NZ_FUXG01000011.1"/>
</dbReference>
<sequence length="105" mass="11627">MTKQQPAPPVKKAASRKPPKKIIALQYLMARSLIQLEALSLYGETCLHSTISELSNTHGLTIERQPEPHIHQDGGTAYFTRYTLAESSRADADNLVKHYLAKVAA</sequence>
<protein>
    <submittedName>
        <fullName evidence="1">Uncharacterized protein</fullName>
    </submittedName>
</protein>
<gene>
    <name evidence="1" type="ORF">BTE48_03600</name>
</gene>
<evidence type="ECO:0000313" key="1">
    <source>
        <dbReference type="EMBL" id="OPX56521.1"/>
    </source>
</evidence>
<reference evidence="1 2" key="1">
    <citation type="submission" date="2017-01" db="EMBL/GenBank/DDBJ databases">
        <title>Genome Sequencing of a Marine Spirillum, Oceanospirillum multiglobuliferum ATCC 33336, from Japan.</title>
        <authorList>
            <person name="Carney J.G."/>
            <person name="Trachtenberg A.M."/>
            <person name="Rheaume B.A."/>
            <person name="Linnane J.D."/>
            <person name="Pitts N.L."/>
            <person name="Mykles D.L."/>
            <person name="Maclea K.S."/>
        </authorList>
    </citation>
    <scope>NUCLEOTIDE SEQUENCE [LARGE SCALE GENOMIC DNA]</scope>
    <source>
        <strain evidence="1 2">ATCC 33336</strain>
    </source>
</reference>
<dbReference type="EMBL" id="MTSM01000003">
    <property type="protein sequence ID" value="OPX56521.1"/>
    <property type="molecule type" value="Genomic_DNA"/>
</dbReference>